<evidence type="ECO:0000256" key="10">
    <source>
        <dbReference type="ARBA" id="ARBA00023310"/>
    </source>
</evidence>
<evidence type="ECO:0000256" key="5">
    <source>
        <dbReference type="ARBA" id="ARBA00022692"/>
    </source>
</evidence>
<accession>A0A830BT68</accession>
<keyword evidence="10" id="KW-0066">ATP synthesis</keyword>
<dbReference type="Proteomes" id="UP000653305">
    <property type="component" value="Unassembled WGS sequence"/>
</dbReference>
<dbReference type="EMBL" id="BMAC01000139">
    <property type="protein sequence ID" value="GFP87203.1"/>
    <property type="molecule type" value="Genomic_DNA"/>
</dbReference>
<evidence type="ECO:0000313" key="13">
    <source>
        <dbReference type="Proteomes" id="UP000653305"/>
    </source>
</evidence>
<keyword evidence="8" id="KW-0406">Ion transport</keyword>
<evidence type="ECO:0000256" key="8">
    <source>
        <dbReference type="ARBA" id="ARBA00023065"/>
    </source>
</evidence>
<dbReference type="InterPro" id="IPR000568">
    <property type="entry name" value="ATP_synth_F0_asu"/>
</dbReference>
<evidence type="ECO:0000256" key="9">
    <source>
        <dbReference type="ARBA" id="ARBA00023136"/>
    </source>
</evidence>
<keyword evidence="9 11" id="KW-0472">Membrane</keyword>
<evidence type="ECO:0000256" key="1">
    <source>
        <dbReference type="ARBA" id="ARBA00004141"/>
    </source>
</evidence>
<keyword evidence="6" id="KW-0375">Hydrogen ion transport</keyword>
<keyword evidence="3" id="KW-0813">Transport</keyword>
<evidence type="ECO:0000313" key="12">
    <source>
        <dbReference type="EMBL" id="GFP87203.1"/>
    </source>
</evidence>
<name>A0A830BT68_9LAMI</name>
<organism evidence="12 13">
    <name type="scientific">Phtheirospermum japonicum</name>
    <dbReference type="NCBI Taxonomy" id="374723"/>
    <lineage>
        <taxon>Eukaryota</taxon>
        <taxon>Viridiplantae</taxon>
        <taxon>Streptophyta</taxon>
        <taxon>Embryophyta</taxon>
        <taxon>Tracheophyta</taxon>
        <taxon>Spermatophyta</taxon>
        <taxon>Magnoliopsida</taxon>
        <taxon>eudicotyledons</taxon>
        <taxon>Gunneridae</taxon>
        <taxon>Pentapetalae</taxon>
        <taxon>asterids</taxon>
        <taxon>lamiids</taxon>
        <taxon>Lamiales</taxon>
        <taxon>Orobanchaceae</taxon>
        <taxon>Orobanchaceae incertae sedis</taxon>
        <taxon>Phtheirospermum</taxon>
    </lineage>
</organism>
<feature type="non-terminal residue" evidence="12">
    <location>
        <position position="1"/>
    </location>
</feature>
<dbReference type="GO" id="GO:0045259">
    <property type="term" value="C:proton-transporting ATP synthase complex"/>
    <property type="evidence" value="ECO:0007669"/>
    <property type="project" value="UniProtKB-KW"/>
</dbReference>
<protein>
    <submittedName>
        <fullName evidence="12">ATP synthase subunit a chloroplastic</fullName>
    </submittedName>
</protein>
<sequence>DFTKPISLSLRLFKNIIASELVVVVFISLVPSVVPIPVMFLRLITSGTQALIFVTLGAVYLSESMEGHH</sequence>
<dbReference type="AlphaFoldDB" id="A0A830BT68"/>
<proteinExistence type="inferred from homology"/>
<comment type="subcellular location">
    <subcellularLocation>
        <location evidence="1">Membrane</location>
        <topology evidence="1">Multi-pass membrane protein</topology>
    </subcellularLocation>
</comment>
<keyword evidence="4" id="KW-0138">CF(0)</keyword>
<evidence type="ECO:0000256" key="7">
    <source>
        <dbReference type="ARBA" id="ARBA00022989"/>
    </source>
</evidence>
<dbReference type="Pfam" id="PF00119">
    <property type="entry name" value="ATP-synt_A"/>
    <property type="match status" value="1"/>
</dbReference>
<dbReference type="Gene3D" id="1.20.120.220">
    <property type="entry name" value="ATP synthase, F0 complex, subunit A"/>
    <property type="match status" value="1"/>
</dbReference>
<keyword evidence="7 11" id="KW-1133">Transmembrane helix</keyword>
<dbReference type="InterPro" id="IPR045082">
    <property type="entry name" value="ATP_syn_F0_a_bact/chloroplast"/>
</dbReference>
<reference evidence="12" key="1">
    <citation type="submission" date="2020-07" db="EMBL/GenBank/DDBJ databases">
        <title>Ethylene signaling mediates host invasion by parasitic plants.</title>
        <authorList>
            <person name="Yoshida S."/>
        </authorList>
    </citation>
    <scope>NUCLEOTIDE SEQUENCE</scope>
    <source>
        <strain evidence="12">Okayama</strain>
    </source>
</reference>
<feature type="transmembrane region" description="Helical" evidence="11">
    <location>
        <begin position="12"/>
        <end position="34"/>
    </location>
</feature>
<evidence type="ECO:0000256" key="2">
    <source>
        <dbReference type="ARBA" id="ARBA00006810"/>
    </source>
</evidence>
<evidence type="ECO:0000256" key="4">
    <source>
        <dbReference type="ARBA" id="ARBA00022547"/>
    </source>
</evidence>
<feature type="transmembrane region" description="Helical" evidence="11">
    <location>
        <begin position="40"/>
        <end position="61"/>
    </location>
</feature>
<evidence type="ECO:0000256" key="6">
    <source>
        <dbReference type="ARBA" id="ARBA00022781"/>
    </source>
</evidence>
<dbReference type="PRINTS" id="PR00123">
    <property type="entry name" value="ATPASEA"/>
</dbReference>
<keyword evidence="5 11" id="KW-0812">Transmembrane</keyword>
<evidence type="ECO:0000256" key="11">
    <source>
        <dbReference type="SAM" id="Phobius"/>
    </source>
</evidence>
<dbReference type="SUPFAM" id="SSF81336">
    <property type="entry name" value="F1F0 ATP synthase subunit A"/>
    <property type="match status" value="1"/>
</dbReference>
<evidence type="ECO:0000256" key="3">
    <source>
        <dbReference type="ARBA" id="ARBA00022448"/>
    </source>
</evidence>
<gene>
    <name evidence="12" type="ORF">PHJA_000864000</name>
</gene>
<dbReference type="PANTHER" id="PTHR42823">
    <property type="entry name" value="ATP SYNTHASE SUBUNIT A, CHLOROPLASTIC"/>
    <property type="match status" value="1"/>
</dbReference>
<dbReference type="OrthoDB" id="1378527at2759"/>
<keyword evidence="13" id="KW-1185">Reference proteome</keyword>
<comment type="similarity">
    <text evidence="2">Belongs to the ATPase A chain family.</text>
</comment>
<dbReference type="GO" id="GO:0015078">
    <property type="term" value="F:proton transmembrane transporter activity"/>
    <property type="evidence" value="ECO:0007669"/>
    <property type="project" value="InterPro"/>
</dbReference>
<comment type="caution">
    <text evidence="12">The sequence shown here is derived from an EMBL/GenBank/DDBJ whole genome shotgun (WGS) entry which is preliminary data.</text>
</comment>
<dbReference type="GO" id="GO:0015986">
    <property type="term" value="P:proton motive force-driven ATP synthesis"/>
    <property type="evidence" value="ECO:0007669"/>
    <property type="project" value="InterPro"/>
</dbReference>
<dbReference type="PANTHER" id="PTHR42823:SF3">
    <property type="entry name" value="ATP SYNTHASE SUBUNIT A, CHLOROPLASTIC"/>
    <property type="match status" value="1"/>
</dbReference>
<dbReference type="InterPro" id="IPR035908">
    <property type="entry name" value="F0_ATP_A_sf"/>
</dbReference>